<keyword evidence="2" id="KW-1185">Reference proteome</keyword>
<sequence>MELNFLVHVASLTGLFKHIGCVDEPSSDETIREKVLSFIRDKVRRPVHVMPVAIFTWQLFLILREIIASAGFSY</sequence>
<dbReference type="EMBL" id="PKMF04000562">
    <property type="protein sequence ID" value="KAK7825888.1"/>
    <property type="molecule type" value="Genomic_DNA"/>
</dbReference>
<gene>
    <name evidence="1" type="ORF">CFP56_032686</name>
</gene>
<evidence type="ECO:0000313" key="1">
    <source>
        <dbReference type="EMBL" id="KAK7825888.1"/>
    </source>
</evidence>
<reference evidence="1 2" key="1">
    <citation type="journal article" date="2018" name="Sci. Data">
        <title>The draft genome sequence of cork oak.</title>
        <authorList>
            <person name="Ramos A.M."/>
            <person name="Usie A."/>
            <person name="Barbosa P."/>
            <person name="Barros P.M."/>
            <person name="Capote T."/>
            <person name="Chaves I."/>
            <person name="Simoes F."/>
            <person name="Abreu I."/>
            <person name="Carrasquinho I."/>
            <person name="Faro C."/>
            <person name="Guimaraes J.B."/>
            <person name="Mendonca D."/>
            <person name="Nobrega F."/>
            <person name="Rodrigues L."/>
            <person name="Saibo N.J.M."/>
            <person name="Varela M.C."/>
            <person name="Egas C."/>
            <person name="Matos J."/>
            <person name="Miguel C.M."/>
            <person name="Oliveira M.M."/>
            <person name="Ricardo C.P."/>
            <person name="Goncalves S."/>
        </authorList>
    </citation>
    <scope>NUCLEOTIDE SEQUENCE [LARGE SCALE GENOMIC DNA]</scope>
    <source>
        <strain evidence="2">cv. HL8</strain>
    </source>
</reference>
<proteinExistence type="predicted"/>
<dbReference type="Proteomes" id="UP000237347">
    <property type="component" value="Unassembled WGS sequence"/>
</dbReference>
<protein>
    <submittedName>
        <fullName evidence="1">Uncharacterized protein</fullName>
    </submittedName>
</protein>
<comment type="caution">
    <text evidence="1">The sequence shown here is derived from an EMBL/GenBank/DDBJ whole genome shotgun (WGS) entry which is preliminary data.</text>
</comment>
<evidence type="ECO:0000313" key="2">
    <source>
        <dbReference type="Proteomes" id="UP000237347"/>
    </source>
</evidence>
<dbReference type="AlphaFoldDB" id="A0AAW0JG43"/>
<name>A0AAW0JG43_QUESU</name>
<accession>A0AAW0JG43</accession>
<organism evidence="1 2">
    <name type="scientific">Quercus suber</name>
    <name type="common">Cork oak</name>
    <dbReference type="NCBI Taxonomy" id="58331"/>
    <lineage>
        <taxon>Eukaryota</taxon>
        <taxon>Viridiplantae</taxon>
        <taxon>Streptophyta</taxon>
        <taxon>Embryophyta</taxon>
        <taxon>Tracheophyta</taxon>
        <taxon>Spermatophyta</taxon>
        <taxon>Magnoliopsida</taxon>
        <taxon>eudicotyledons</taxon>
        <taxon>Gunneridae</taxon>
        <taxon>Pentapetalae</taxon>
        <taxon>rosids</taxon>
        <taxon>fabids</taxon>
        <taxon>Fagales</taxon>
        <taxon>Fagaceae</taxon>
        <taxon>Quercus</taxon>
    </lineage>
</organism>